<sequence>MKATNNDGEETIERPPRYKGKHDKPKPWDNDSIDHWKVEKFDSAWNEKGMLEVSSFSTLFPKYREKYLQEVWPIVRGALKEHGISCELNLWPNESRTVHIGGFQRYSTCTSTSVPLPRLTAMTQGSRNLRCISTQTLAKVEGSMTVSTTLKTKDPFIIVKARDLIKLLSRSVPAPQWGVVVVVWIDLKEEAVGCCLAVTVDGDSGEGTHQTQNSKE</sequence>
<feature type="domain" description="KRR1 small subunit processome component first KH" evidence="10">
    <location>
        <begin position="54"/>
        <end position="90"/>
    </location>
</feature>
<evidence type="ECO:0000256" key="5">
    <source>
        <dbReference type="ARBA" id="ARBA00022884"/>
    </source>
</evidence>
<comment type="caution">
    <text evidence="11">The sequence shown here is derived from an EMBL/GenBank/DDBJ whole genome shotgun (WGS) entry which is preliminary data.</text>
</comment>
<dbReference type="Pfam" id="PF17903">
    <property type="entry name" value="KH_KRR1_1st"/>
    <property type="match status" value="2"/>
</dbReference>
<name>A0A7J7P5L2_9MAGN</name>
<evidence type="ECO:0000256" key="1">
    <source>
        <dbReference type="ARBA" id="ARBA00004604"/>
    </source>
</evidence>
<evidence type="ECO:0000313" key="11">
    <source>
        <dbReference type="EMBL" id="KAF6174613.1"/>
    </source>
</evidence>
<dbReference type="OrthoDB" id="441223at2759"/>
<gene>
    <name evidence="11" type="ORF">GIB67_006265</name>
</gene>
<evidence type="ECO:0000259" key="10">
    <source>
        <dbReference type="Pfam" id="PF17903"/>
    </source>
</evidence>
<keyword evidence="5" id="KW-0694">RNA-binding</keyword>
<feature type="domain" description="KRR1 small subunit processome component first KH" evidence="10">
    <location>
        <begin position="136"/>
        <end position="176"/>
    </location>
</feature>
<comment type="subcellular location">
    <subcellularLocation>
        <location evidence="1">Nucleus</location>
        <location evidence="1">Nucleolus</location>
    </subcellularLocation>
</comment>
<feature type="region of interest" description="Disordered" evidence="9">
    <location>
        <begin position="1"/>
        <end position="31"/>
    </location>
</feature>
<dbReference type="InterPro" id="IPR024166">
    <property type="entry name" value="rRNA_assembly_KRR1"/>
</dbReference>
<keyword evidence="4" id="KW-0698">rRNA processing</keyword>
<comment type="similarity">
    <text evidence="2">Belongs to the KRR1 family.</text>
</comment>
<dbReference type="PANTHER" id="PTHR12581">
    <property type="entry name" value="HIV-1 REV BINDING PROTEIN 2, 3"/>
    <property type="match status" value="1"/>
</dbReference>
<evidence type="ECO:0000256" key="8">
    <source>
        <dbReference type="ARBA" id="ARBA00032993"/>
    </source>
</evidence>
<dbReference type="PANTHER" id="PTHR12581:SF0">
    <property type="entry name" value="KRR1 SMALL SUBUNIT PROCESSOME COMPONENT HOMOLOG"/>
    <property type="match status" value="1"/>
</dbReference>
<dbReference type="InterPro" id="IPR036612">
    <property type="entry name" value="KH_dom_type_1_sf"/>
</dbReference>
<evidence type="ECO:0000313" key="12">
    <source>
        <dbReference type="Proteomes" id="UP000541444"/>
    </source>
</evidence>
<accession>A0A7J7P5L2</accession>
<dbReference type="GO" id="GO:0003723">
    <property type="term" value="F:RNA binding"/>
    <property type="evidence" value="ECO:0007669"/>
    <property type="project" value="UniProtKB-KW"/>
</dbReference>
<dbReference type="CDD" id="cd22393">
    <property type="entry name" value="KH-I_KRR1_rpt1"/>
    <property type="match status" value="1"/>
</dbReference>
<reference evidence="11 12" key="1">
    <citation type="journal article" date="2020" name="IScience">
        <title>Genome Sequencing of the Endangered Kingdonia uniflora (Circaeasteraceae, Ranunculales) Reveals Potential Mechanisms of Evolutionary Specialization.</title>
        <authorList>
            <person name="Sun Y."/>
            <person name="Deng T."/>
            <person name="Zhang A."/>
            <person name="Moore M.J."/>
            <person name="Landis J.B."/>
            <person name="Lin N."/>
            <person name="Zhang H."/>
            <person name="Zhang X."/>
            <person name="Huang J."/>
            <person name="Zhang X."/>
            <person name="Sun H."/>
            <person name="Wang H."/>
        </authorList>
    </citation>
    <scope>NUCLEOTIDE SEQUENCE [LARGE SCALE GENOMIC DNA]</scope>
    <source>
        <strain evidence="11">TB1705</strain>
        <tissue evidence="11">Leaf</tissue>
    </source>
</reference>
<evidence type="ECO:0000256" key="6">
    <source>
        <dbReference type="ARBA" id="ARBA00023242"/>
    </source>
</evidence>
<dbReference type="Proteomes" id="UP000541444">
    <property type="component" value="Unassembled WGS sequence"/>
</dbReference>
<evidence type="ECO:0000256" key="3">
    <source>
        <dbReference type="ARBA" id="ARBA00022517"/>
    </source>
</evidence>
<dbReference type="Gene3D" id="3.30.1370.10">
    <property type="entry name" value="K Homology domain, type 1"/>
    <property type="match status" value="1"/>
</dbReference>
<evidence type="ECO:0000256" key="7">
    <source>
        <dbReference type="ARBA" id="ARBA00023274"/>
    </source>
</evidence>
<dbReference type="InterPro" id="IPR048550">
    <property type="entry name" value="KRR1-like_KH1_euk"/>
</dbReference>
<keyword evidence="6" id="KW-0539">Nucleus</keyword>
<organism evidence="11 12">
    <name type="scientific">Kingdonia uniflora</name>
    <dbReference type="NCBI Taxonomy" id="39325"/>
    <lineage>
        <taxon>Eukaryota</taxon>
        <taxon>Viridiplantae</taxon>
        <taxon>Streptophyta</taxon>
        <taxon>Embryophyta</taxon>
        <taxon>Tracheophyta</taxon>
        <taxon>Spermatophyta</taxon>
        <taxon>Magnoliopsida</taxon>
        <taxon>Ranunculales</taxon>
        <taxon>Circaeasteraceae</taxon>
        <taxon>Kingdonia</taxon>
    </lineage>
</organism>
<proteinExistence type="inferred from homology"/>
<evidence type="ECO:0000256" key="4">
    <source>
        <dbReference type="ARBA" id="ARBA00022552"/>
    </source>
</evidence>
<dbReference type="EMBL" id="JACGCM010000252">
    <property type="protein sequence ID" value="KAF6174613.1"/>
    <property type="molecule type" value="Genomic_DNA"/>
</dbReference>
<keyword evidence="3" id="KW-0690">Ribosome biogenesis</keyword>
<keyword evidence="12" id="KW-1185">Reference proteome</keyword>
<dbReference type="AlphaFoldDB" id="A0A7J7P5L2"/>
<protein>
    <recommendedName>
        <fullName evidence="8">KRR-R motif-containing protein 1</fullName>
    </recommendedName>
</protein>
<dbReference type="InterPro" id="IPR041174">
    <property type="entry name" value="KRR1-like_KH1"/>
</dbReference>
<dbReference type="GO" id="GO:0006364">
    <property type="term" value="P:rRNA processing"/>
    <property type="evidence" value="ECO:0007669"/>
    <property type="project" value="UniProtKB-KW"/>
</dbReference>
<evidence type="ECO:0000256" key="2">
    <source>
        <dbReference type="ARBA" id="ARBA00009344"/>
    </source>
</evidence>
<dbReference type="GO" id="GO:0032040">
    <property type="term" value="C:small-subunit processome"/>
    <property type="evidence" value="ECO:0007669"/>
    <property type="project" value="TreeGrafter"/>
</dbReference>
<keyword evidence="7" id="KW-0687">Ribonucleoprotein</keyword>
<evidence type="ECO:0000256" key="9">
    <source>
        <dbReference type="SAM" id="MobiDB-lite"/>
    </source>
</evidence>